<dbReference type="AlphaFoldDB" id="A0A8S1K4N7"/>
<proteinExistence type="predicted"/>
<dbReference type="Pfam" id="PF23036">
    <property type="entry name" value="TRAPPC10_1st"/>
    <property type="match status" value="1"/>
</dbReference>
<comment type="caution">
    <text evidence="2">The sequence shown here is derived from an EMBL/GenBank/DDBJ whole genome shotgun (WGS) entry which is preliminary data.</text>
</comment>
<dbReference type="OMA" id="HELICQD"/>
<organism evidence="2 3">
    <name type="scientific">Paramecium primaurelia</name>
    <dbReference type="NCBI Taxonomy" id="5886"/>
    <lineage>
        <taxon>Eukaryota</taxon>
        <taxon>Sar</taxon>
        <taxon>Alveolata</taxon>
        <taxon>Ciliophora</taxon>
        <taxon>Intramacronucleata</taxon>
        <taxon>Oligohymenophorea</taxon>
        <taxon>Peniculida</taxon>
        <taxon>Parameciidae</taxon>
        <taxon>Paramecium</taxon>
    </lineage>
</organism>
<dbReference type="EMBL" id="CAJJDM010000010">
    <property type="protein sequence ID" value="CAD8049343.1"/>
    <property type="molecule type" value="Genomic_DNA"/>
</dbReference>
<name>A0A8S1K4N7_PARPR</name>
<dbReference type="InterPro" id="IPR056913">
    <property type="entry name" value="TRAPPC10/Trs130_N"/>
</dbReference>
<accession>A0A8S1K4N7</accession>
<feature type="domain" description="TRAPPC10/Trs130 N-terminal" evidence="1">
    <location>
        <begin position="30"/>
        <end position="221"/>
    </location>
</feature>
<protein>
    <recommendedName>
        <fullName evidence="1">TRAPPC10/Trs130 N-terminal domain-containing protein</fullName>
    </recommendedName>
</protein>
<keyword evidence="3" id="KW-1185">Reference proteome</keyword>
<evidence type="ECO:0000313" key="2">
    <source>
        <dbReference type="EMBL" id="CAD8049343.1"/>
    </source>
</evidence>
<reference evidence="2" key="1">
    <citation type="submission" date="2021-01" db="EMBL/GenBank/DDBJ databases">
        <authorList>
            <consortium name="Genoscope - CEA"/>
            <person name="William W."/>
        </authorList>
    </citation>
    <scope>NUCLEOTIDE SEQUENCE</scope>
</reference>
<dbReference type="Proteomes" id="UP000688137">
    <property type="component" value="Unassembled WGS sequence"/>
</dbReference>
<gene>
    <name evidence="2" type="ORF">PPRIM_AZ9-3.1.T0130417</name>
</gene>
<sequence length="1019" mass="120360">MLDIQVVDQYSLYPHFLELTAPYFPIKNFQFKDKVGTLNIQFKNQQTYKPLIYIYILSTNSYEGYKNTARQRLMKYFDDFPAKNSIILFFPSLLRVDDKVNKILLQTHELICQDLQIVKQFPKDKVQKIIFYDPERELNKEQCMREFLYHFQLSVQQYLESQYDILENQIYDQEQLIKEKSFSFYKLYALKEKKAKIYESIGLKQEALEIYVGQEKFFLQQYPKTIQPIFNAIHPFDFLVRKSVESNIRNFEESGDESQSTILDFLVLIQYRIIDLLSGGNQIFGVEKILNFSDEIQQVVNQQIEINKQKQQFHSDEEELWGLGLLIWQFFNMRGSINLMASVPQNLSGDLLLQQLQSQLKIRFALLNIVEKLGFTLYKIQFNYVRRLPLSVQCELLEQTILEQLNEIKFDDVVISRDIQSDPKELFKTYLLSDTKLKGQIHNLHDFSEFYSSIVNDIISIASQLNLHRVIFEYQFMILKLKNVYPKLELNQDNIDKALKYNNIDFKNLQSSLLVQKLIYFYREKMELSFQETFKDTLQSNLPGSRYTKLFQILKLPLTKLKLSYIGYFETFQVKQRVSYNDFVFKFSILKYLQVECFGIFTITLKHKGGGVKDKRKLKLISDTKQLKEEKKVSFEFKQILNSNQGGLYSIRKVTFLSGPFKLYFDVSQKVQQLKLHILHPLINIQSIATIKNIGTPILLSVSDLPLEITELDLTLISKVKIASELFSLQGATITQKGNSYKVVVEDHFLIQHPFILTLYAFEEFQDQQLKIIITVKNHQFATNLKVDSIKVLDILDLSDKIDDDLELYELRNNSKENIIIDNGNQNIALEYRNQIRQVAQKGQQILIKQQFNYKDSFQKLGVLDESYFEQLEQLYSKQQSLQKIMLIKKNLYDIYQLKKKSILFKVQFMSVFNQEKFIPYSQPDYFDMAIKIQYAGDDEGVFQFELVSHHPKQNRKWKDSLSQQKTISLMNIKCFLTGTEDFEKPQLKIHLLKEDKTYEIDEKYIDIEFTLNINEQSL</sequence>
<evidence type="ECO:0000313" key="3">
    <source>
        <dbReference type="Proteomes" id="UP000688137"/>
    </source>
</evidence>
<evidence type="ECO:0000259" key="1">
    <source>
        <dbReference type="Pfam" id="PF23036"/>
    </source>
</evidence>